<comment type="caution">
    <text evidence="1">The sequence shown here is derived from an EMBL/GenBank/DDBJ whole genome shotgun (WGS) entry which is preliminary data.</text>
</comment>
<accession>A0ABR0AH87</accession>
<name>A0ABR0AH87_9CRUS</name>
<dbReference type="Proteomes" id="UP001234178">
    <property type="component" value="Unassembled WGS sequence"/>
</dbReference>
<dbReference type="EMBL" id="JAOYFB010000037">
    <property type="protein sequence ID" value="KAK4024400.1"/>
    <property type="molecule type" value="Genomic_DNA"/>
</dbReference>
<sequence length="111" mass="12502">MISYPESKTCPESNSAPYNPLVPPFTFQSYFTGSHPQLSVNPDTEGKVKVLTWKLQKLMGRRRETAEKKGMVMAPQKPISWQQHSATARQLCTMVSSKVKAKKNCGDFQKP</sequence>
<evidence type="ECO:0000313" key="1">
    <source>
        <dbReference type="EMBL" id="KAK4024400.1"/>
    </source>
</evidence>
<protein>
    <submittedName>
        <fullName evidence="1">Uncharacterized protein</fullName>
    </submittedName>
</protein>
<proteinExistence type="predicted"/>
<organism evidence="1 2">
    <name type="scientific">Daphnia magna</name>
    <dbReference type="NCBI Taxonomy" id="35525"/>
    <lineage>
        <taxon>Eukaryota</taxon>
        <taxon>Metazoa</taxon>
        <taxon>Ecdysozoa</taxon>
        <taxon>Arthropoda</taxon>
        <taxon>Crustacea</taxon>
        <taxon>Branchiopoda</taxon>
        <taxon>Diplostraca</taxon>
        <taxon>Cladocera</taxon>
        <taxon>Anomopoda</taxon>
        <taxon>Daphniidae</taxon>
        <taxon>Daphnia</taxon>
    </lineage>
</organism>
<reference evidence="1 2" key="1">
    <citation type="journal article" date="2023" name="Nucleic Acids Res.">
        <title>The hologenome of Daphnia magna reveals possible DNA methylation and microbiome-mediated evolution of the host genome.</title>
        <authorList>
            <person name="Chaturvedi A."/>
            <person name="Li X."/>
            <person name="Dhandapani V."/>
            <person name="Marshall H."/>
            <person name="Kissane S."/>
            <person name="Cuenca-Cambronero M."/>
            <person name="Asole G."/>
            <person name="Calvet F."/>
            <person name="Ruiz-Romero M."/>
            <person name="Marangio P."/>
            <person name="Guigo R."/>
            <person name="Rago D."/>
            <person name="Mirbahai L."/>
            <person name="Eastwood N."/>
            <person name="Colbourne J.K."/>
            <person name="Zhou J."/>
            <person name="Mallon E."/>
            <person name="Orsini L."/>
        </authorList>
    </citation>
    <scope>NUCLEOTIDE SEQUENCE [LARGE SCALE GENOMIC DNA]</scope>
    <source>
        <strain evidence="1">LRV0_1</strain>
    </source>
</reference>
<gene>
    <name evidence="1" type="ORF">OUZ56_009822</name>
</gene>
<evidence type="ECO:0000313" key="2">
    <source>
        <dbReference type="Proteomes" id="UP001234178"/>
    </source>
</evidence>
<keyword evidence="2" id="KW-1185">Reference proteome</keyword>